<evidence type="ECO:0000259" key="4">
    <source>
        <dbReference type="PROSITE" id="PS51186"/>
    </source>
</evidence>
<evidence type="ECO:0000313" key="6">
    <source>
        <dbReference type="Proteomes" id="UP000019494"/>
    </source>
</evidence>
<dbReference type="Gene3D" id="3.40.50.720">
    <property type="entry name" value="NAD(P)-binding Rossmann-like Domain"/>
    <property type="match status" value="1"/>
</dbReference>
<dbReference type="Pfam" id="PF00583">
    <property type="entry name" value="Acetyltransf_1"/>
    <property type="match status" value="1"/>
</dbReference>
<proteinExistence type="predicted"/>
<comment type="caution">
    <text evidence="5">The sequence shown here is derived from an EMBL/GenBank/DDBJ whole genome shotgun (WGS) entry which is preliminary data.</text>
</comment>
<protein>
    <submittedName>
        <fullName evidence="5">Multidrug ABC transporter permease</fullName>
    </submittedName>
</protein>
<dbReference type="Proteomes" id="UP000019494">
    <property type="component" value="Unassembled WGS sequence"/>
</dbReference>
<dbReference type="GO" id="GO:0046872">
    <property type="term" value="F:metal ion binding"/>
    <property type="evidence" value="ECO:0007669"/>
    <property type="project" value="InterPro"/>
</dbReference>
<dbReference type="PATRIC" id="fig|584657.3.peg.756"/>
<dbReference type="Pfam" id="PF13380">
    <property type="entry name" value="CoA_binding_2"/>
    <property type="match status" value="1"/>
</dbReference>
<gene>
    <name evidence="5" type="ORF">N864_08810</name>
</gene>
<evidence type="ECO:0000256" key="1">
    <source>
        <dbReference type="PROSITE-ProRule" id="PRU00409"/>
    </source>
</evidence>
<dbReference type="InterPro" id="IPR011761">
    <property type="entry name" value="ATP-grasp"/>
</dbReference>
<dbReference type="InterPro" id="IPR036291">
    <property type="entry name" value="NAD(P)-bd_dom_sf"/>
</dbReference>
<accession>W9GQC8</accession>
<dbReference type="InterPro" id="IPR016102">
    <property type="entry name" value="Succinyl-CoA_synth-like"/>
</dbReference>
<feature type="domain" description="N-acetyltransferase" evidence="4">
    <location>
        <begin position="36"/>
        <end position="187"/>
    </location>
</feature>
<dbReference type="Pfam" id="PF13607">
    <property type="entry name" value="Succ_CoA_lig"/>
    <property type="match status" value="1"/>
</dbReference>
<dbReference type="InterPro" id="IPR032875">
    <property type="entry name" value="Succ_CoA_lig_flav_dom"/>
</dbReference>
<dbReference type="SUPFAM" id="SSF51735">
    <property type="entry name" value="NAD(P)-binding Rossmann-fold domains"/>
    <property type="match status" value="1"/>
</dbReference>
<dbReference type="SUPFAM" id="SSF55729">
    <property type="entry name" value="Acyl-CoA N-acyltransferases (Nat)"/>
    <property type="match status" value="1"/>
</dbReference>
<dbReference type="InterPro" id="IPR016181">
    <property type="entry name" value="Acyl_CoA_acyltransferase"/>
</dbReference>
<dbReference type="PROSITE" id="PS51186">
    <property type="entry name" value="GNAT"/>
    <property type="match status" value="1"/>
</dbReference>
<dbReference type="EMBL" id="AWQS01000016">
    <property type="protein sequence ID" value="EWT07277.1"/>
    <property type="molecule type" value="Genomic_DNA"/>
</dbReference>
<dbReference type="RefSeq" id="WP_051518158.1">
    <property type="nucleotide sequence ID" value="NZ_AWQS01000016.1"/>
</dbReference>
<evidence type="ECO:0000259" key="3">
    <source>
        <dbReference type="PROSITE" id="PS50975"/>
    </source>
</evidence>
<dbReference type="Pfam" id="PF13549">
    <property type="entry name" value="ATP-grasp_5"/>
    <property type="match status" value="1"/>
</dbReference>
<reference evidence="6" key="1">
    <citation type="submission" date="2013-08" db="EMBL/GenBank/DDBJ databases">
        <title>Intrasporangium oryzae NRRL B-24470.</title>
        <authorList>
            <person name="Liu H."/>
            <person name="Wang G."/>
        </authorList>
    </citation>
    <scope>NUCLEOTIDE SEQUENCE [LARGE SCALE GENOMIC DNA]</scope>
    <source>
        <strain evidence="6">Q5-1</strain>
    </source>
</reference>
<dbReference type="CDD" id="cd04301">
    <property type="entry name" value="NAT_SF"/>
    <property type="match status" value="1"/>
</dbReference>
<dbReference type="InterPro" id="IPR013815">
    <property type="entry name" value="ATP_grasp_subdomain_1"/>
</dbReference>
<dbReference type="Gene3D" id="3.30.1490.20">
    <property type="entry name" value="ATP-grasp fold, A domain"/>
    <property type="match status" value="1"/>
</dbReference>
<dbReference type="OrthoDB" id="190266at2"/>
<keyword evidence="6" id="KW-1185">Reference proteome</keyword>
<feature type="domain" description="ATP-grasp" evidence="3">
    <location>
        <begin position="682"/>
        <end position="718"/>
    </location>
</feature>
<dbReference type="Gene3D" id="3.30.470.20">
    <property type="entry name" value="ATP-grasp fold, B domain"/>
    <property type="match status" value="1"/>
</dbReference>
<dbReference type="GO" id="GO:0005524">
    <property type="term" value="F:ATP binding"/>
    <property type="evidence" value="ECO:0007669"/>
    <property type="project" value="UniProtKB-UniRule"/>
</dbReference>
<dbReference type="SMART" id="SM00881">
    <property type="entry name" value="CoA_binding"/>
    <property type="match status" value="1"/>
</dbReference>
<dbReference type="AlphaFoldDB" id="W9GQC8"/>
<dbReference type="PANTHER" id="PTHR42793">
    <property type="entry name" value="COA BINDING DOMAIN CONTAINING PROTEIN"/>
    <property type="match status" value="1"/>
</dbReference>
<dbReference type="GO" id="GO:0016747">
    <property type="term" value="F:acyltransferase activity, transferring groups other than amino-acyl groups"/>
    <property type="evidence" value="ECO:0007669"/>
    <property type="project" value="InterPro"/>
</dbReference>
<dbReference type="Gene3D" id="3.40.630.30">
    <property type="match status" value="1"/>
</dbReference>
<dbReference type="InterPro" id="IPR003781">
    <property type="entry name" value="CoA-bd"/>
</dbReference>
<dbReference type="PANTHER" id="PTHR42793:SF1">
    <property type="entry name" value="PEPTIDYL-LYSINE N-ACETYLTRANSFERASE PATZ"/>
    <property type="match status" value="1"/>
</dbReference>
<feature type="compositionally biased region" description="Basic and acidic residues" evidence="2">
    <location>
        <begin position="1"/>
        <end position="10"/>
    </location>
</feature>
<dbReference type="PROSITE" id="PS50975">
    <property type="entry name" value="ATP_GRASP"/>
    <property type="match status" value="1"/>
</dbReference>
<name>W9GQC8_9MICO</name>
<feature type="region of interest" description="Disordered" evidence="2">
    <location>
        <begin position="1"/>
        <end position="21"/>
    </location>
</feature>
<evidence type="ECO:0000313" key="5">
    <source>
        <dbReference type="EMBL" id="EWT07277.1"/>
    </source>
</evidence>
<dbReference type="Gene3D" id="3.40.50.261">
    <property type="entry name" value="Succinyl-CoA synthetase domains"/>
    <property type="match status" value="2"/>
</dbReference>
<organism evidence="5 6">
    <name type="scientific">Intrasporangium chromatireducens Q5-1</name>
    <dbReference type="NCBI Taxonomy" id="584657"/>
    <lineage>
        <taxon>Bacteria</taxon>
        <taxon>Bacillati</taxon>
        <taxon>Actinomycetota</taxon>
        <taxon>Actinomycetes</taxon>
        <taxon>Micrococcales</taxon>
        <taxon>Intrasporangiaceae</taxon>
        <taxon>Intrasporangium</taxon>
    </lineage>
</organism>
<keyword evidence="1" id="KW-0547">Nucleotide-binding</keyword>
<evidence type="ECO:0000256" key="2">
    <source>
        <dbReference type="SAM" id="MobiDB-lite"/>
    </source>
</evidence>
<keyword evidence="1" id="KW-0067">ATP-binding</keyword>
<dbReference type="InterPro" id="IPR000182">
    <property type="entry name" value="GNAT_dom"/>
</dbReference>
<dbReference type="SUPFAM" id="SSF52210">
    <property type="entry name" value="Succinyl-CoA synthetase domains"/>
    <property type="match status" value="2"/>
</dbReference>
<sequence length="898" mass="95869">MPDAETRSVADEAGTLVPTPPEEWEADVVLRDGSVAHLRPIRPADADALRRFHNAQSAESIYLRFFAPLKELSDRDVHRFTHVDHHDRVALVATVGADIIGVGRYDRLGGSTSAEVAFNISDRFQGRGIGSVLLEHLAAIARELGIEKFTAEVLPQNRKMLMVFKDAGYEVTHRVEDGVVELSFAIEPTEHSKAVALSREHRAESRSMHTILFPERVALVGASRREGSVGALVLANILRSGYQGELVAIHPEVDELQGVPAYRSVEEAPGPIDLAVVVVPADQVQGVVRDCGRAGVKALLVLSSGFAEAGEEGTRLQEQLRREVRLAGMRLVGPNSFGLINTHPDVRLNASLAPMVPPPGRLGLFAQSGALGIAVLASAARRGLGISVFASAGNRADVSGNDLMQYWIDDEDTHTVGLYLESMGNPRKFSRIARQLAMVKPVVVVSSGVSSFAAPPGHRTRRTQVPPQAFDALLRQAGVIRVENIHQLFDVAQLTLHQPLPAGQRVAIVGNSDALGSISASACLSWGLDVTHGPVSLLPQASADEFASALEAAFADPNVDSVVAGFIPPLMTLDEDLTAAVRAVVARHQKPCVATFLGMRGVEGGLSYEEADGTDRIVPSYTMPEDGIRALNAVTRYAQWRARDRGAPVVPAGIDRLRVEAFIDRVLADSPDGRALTRDEAAELLEGYGIRLWPAAAVGSADEAVAAAERLTYPVILKSTSPVVRHQPGIAGLRSDLGDAEAVRDAYESLSQRLGALGDGTFVVQRMAVPGVSCVLTAQEDPLFGPVVSFSVAGPPTELLDDVAHRIPPLTDVDVRDLISGVKAAPLLAGHRGAAPVHRAALRDLVARLSVLADDHPELASVELNPVNAWTGGVDTLGAEVVVRPALLRQDPGRRRMT</sequence>
<dbReference type="SUPFAM" id="SSF56059">
    <property type="entry name" value="Glutathione synthetase ATP-binding domain-like"/>
    <property type="match status" value="1"/>
</dbReference>